<evidence type="ECO:0000259" key="1">
    <source>
        <dbReference type="Pfam" id="PF06958"/>
    </source>
</evidence>
<evidence type="ECO:0000313" key="2">
    <source>
        <dbReference type="EMBL" id="QXI55641.1"/>
    </source>
</evidence>
<dbReference type="EMBL" id="CP077080">
    <property type="protein sequence ID" value="QXI55641.1"/>
    <property type="molecule type" value="Genomic_DNA"/>
</dbReference>
<dbReference type="Pfam" id="PF01320">
    <property type="entry name" value="Colicin_Pyocin"/>
    <property type="match status" value="1"/>
</dbReference>
<feature type="domain" description="Pyosin/cloacin translocation" evidence="1">
    <location>
        <begin position="351"/>
        <end position="490"/>
    </location>
</feature>
<dbReference type="Pfam" id="PF06958">
    <property type="entry name" value="Pyocin_S"/>
    <property type="match status" value="1"/>
</dbReference>
<reference evidence="2 3" key="1">
    <citation type="journal article" date="2021" name="Microorganisms">
        <title>The Ever-Expanding Pseudomonas Genus: Description of 43 New Species and Partition of the Pseudomonas putida Group.</title>
        <authorList>
            <person name="Girard L."/>
            <person name="Lood C."/>
            <person name="Hofte M."/>
            <person name="Vandamme P."/>
            <person name="Rokni-Zadeh H."/>
            <person name="van Noort V."/>
            <person name="Lavigne R."/>
            <person name="De Mot R."/>
        </authorList>
    </citation>
    <scope>NUCLEOTIDE SEQUENCE [LARGE SCALE GENOMIC DNA]</scope>
    <source>
        <strain evidence="2 3">SWRI17</strain>
    </source>
</reference>
<dbReference type="InterPro" id="IPR016128">
    <property type="entry name" value="Pyosin/cloacin_T_dom"/>
</dbReference>
<dbReference type="Proteomes" id="UP000824066">
    <property type="component" value="Chromosome"/>
</dbReference>
<proteinExistence type="predicted"/>
<accession>A0ABX8QJW5</accession>
<dbReference type="Pfam" id="PF21431">
    <property type="entry name" value="Col-Pyo_DNase"/>
    <property type="match status" value="1"/>
</dbReference>
<keyword evidence="3" id="KW-1185">Reference proteome</keyword>
<dbReference type="InterPro" id="IPR000290">
    <property type="entry name" value="Colicin_pyocin"/>
</dbReference>
<gene>
    <name evidence="2" type="ORF">KSS97_12120</name>
</gene>
<organism evidence="2 3">
    <name type="scientific">Pseudomonas canavaninivorans</name>
    <dbReference type="NCBI Taxonomy" id="2842348"/>
    <lineage>
        <taxon>Bacteria</taxon>
        <taxon>Pseudomonadati</taxon>
        <taxon>Pseudomonadota</taxon>
        <taxon>Gammaproteobacteria</taxon>
        <taxon>Pseudomonadales</taxon>
        <taxon>Pseudomonadaceae</taxon>
        <taxon>Pseudomonas</taxon>
    </lineage>
</organism>
<dbReference type="RefSeq" id="WP_217861732.1">
    <property type="nucleotide sequence ID" value="NZ_CP077080.1"/>
</dbReference>
<protein>
    <submittedName>
        <fullName evidence="2">Bacteriocin immunity protein</fullName>
    </submittedName>
</protein>
<dbReference type="CDD" id="cd16363">
    <property type="entry name" value="Col_Im_like"/>
    <property type="match status" value="1"/>
</dbReference>
<evidence type="ECO:0000313" key="3">
    <source>
        <dbReference type="Proteomes" id="UP000824066"/>
    </source>
</evidence>
<name>A0ABX8QJW5_PSECO</name>
<sequence>MELKPKLQDYSESEFQTFVEKIWNADMRKETHDQLINHFDRIVGHPEGADLLFYPQDTTNRNSPAGVVHEVKHWHHKKNIIAFKGGALPVPANPAPTLSHVGRATARATQELAKARRMAGEIAAAEQKVESAFTLLGSAIRSLAEQSPNATLGPMEKDIRHIEHAQHELLMAVRTFERDKMTVEFAKNWAQQNLAHNQADKTIWQANLQQAIANHSHYVARLALISQRHAELHLKAETALDNAWEHLVRSRAADVGPALFRVPAADNLECPKLLVSNAQPLVPLQRTALQKALRSAVAEFNWSLSDGAPEHSGQYAGVLSFRFASRAKAVRFGFCAALNELALIDPDWQVLAAQRGNVELPLRMSTTTVAVKPASLSYGLKAIRELFEVYITPCGGFLPGRVRVRPAVWHEDERAYRFTTDGPQPDMIEWTYPSGLEASTASKQDRLDSTGSVRSSPVPELASFDSVEEVRFDDYVVVFPPKSGLEPVYVIFNDRRDGPGAVSGEGRAEADDWQTQALSSQGASVPASVADPLRGQVFERFDLFKRAFWKAVAAVPALNAQFNIDNRALLLSGLAPRSELPEDNRALRIVHRVDVTQGGGVYDLDNLIIQY</sequence>